<dbReference type="EC" id="2.7.7.65" evidence="1"/>
<dbReference type="InterPro" id="IPR000014">
    <property type="entry name" value="PAS"/>
</dbReference>
<dbReference type="NCBIfam" id="TIGR00229">
    <property type="entry name" value="sensory_box"/>
    <property type="match status" value="1"/>
</dbReference>
<evidence type="ECO:0000313" key="6">
    <source>
        <dbReference type="EMBL" id="MDN0075151.1"/>
    </source>
</evidence>
<evidence type="ECO:0000259" key="4">
    <source>
        <dbReference type="PROSITE" id="PS50113"/>
    </source>
</evidence>
<dbReference type="Gene3D" id="3.30.70.270">
    <property type="match status" value="1"/>
</dbReference>
<evidence type="ECO:0000256" key="2">
    <source>
        <dbReference type="ARBA" id="ARBA00034247"/>
    </source>
</evidence>
<dbReference type="Gene3D" id="3.30.450.20">
    <property type="entry name" value="PAS domain"/>
    <property type="match status" value="1"/>
</dbReference>
<dbReference type="SMART" id="SM00267">
    <property type="entry name" value="GGDEF"/>
    <property type="match status" value="1"/>
</dbReference>
<name>A0ABT7XMY6_9NEIS</name>
<dbReference type="Proteomes" id="UP001168540">
    <property type="component" value="Unassembled WGS sequence"/>
</dbReference>
<evidence type="ECO:0000256" key="1">
    <source>
        <dbReference type="ARBA" id="ARBA00012528"/>
    </source>
</evidence>
<proteinExistence type="predicted"/>
<dbReference type="InterPro" id="IPR035965">
    <property type="entry name" value="PAS-like_dom_sf"/>
</dbReference>
<dbReference type="SMART" id="SM00091">
    <property type="entry name" value="PAS"/>
    <property type="match status" value="2"/>
</dbReference>
<dbReference type="PANTHER" id="PTHR45138">
    <property type="entry name" value="REGULATORY COMPONENTS OF SENSORY TRANSDUCTION SYSTEM"/>
    <property type="match status" value="1"/>
</dbReference>
<evidence type="ECO:0000313" key="7">
    <source>
        <dbReference type="Proteomes" id="UP001168540"/>
    </source>
</evidence>
<dbReference type="RefSeq" id="WP_289829749.1">
    <property type="nucleotide sequence ID" value="NZ_JAUEDK010000014.1"/>
</dbReference>
<dbReference type="SUPFAM" id="SSF55073">
    <property type="entry name" value="Nucleotide cyclase"/>
    <property type="match status" value="1"/>
</dbReference>
<accession>A0ABT7XMY6</accession>
<reference evidence="6" key="1">
    <citation type="submission" date="2023-06" db="EMBL/GenBank/DDBJ databases">
        <authorList>
            <person name="Zhang S."/>
        </authorList>
    </citation>
    <scope>NUCLEOTIDE SEQUENCE</scope>
    <source>
        <strain evidence="6">SG2303</strain>
    </source>
</reference>
<dbReference type="SUPFAM" id="SSF55785">
    <property type="entry name" value="PYP-like sensor domain (PAS domain)"/>
    <property type="match status" value="1"/>
</dbReference>
<dbReference type="PROSITE" id="PS50113">
    <property type="entry name" value="PAC"/>
    <property type="match status" value="1"/>
</dbReference>
<keyword evidence="7" id="KW-1185">Reference proteome</keyword>
<dbReference type="NCBIfam" id="TIGR00254">
    <property type="entry name" value="GGDEF"/>
    <property type="match status" value="1"/>
</dbReference>
<dbReference type="InterPro" id="IPR029787">
    <property type="entry name" value="Nucleotide_cyclase"/>
</dbReference>
<evidence type="ECO:0000259" key="3">
    <source>
        <dbReference type="PROSITE" id="PS50112"/>
    </source>
</evidence>
<gene>
    <name evidence="6" type="ORF">QU481_09650</name>
</gene>
<comment type="caution">
    <text evidence="6">The sequence shown here is derived from an EMBL/GenBank/DDBJ whole genome shotgun (WGS) entry which is preliminary data.</text>
</comment>
<dbReference type="GO" id="GO:0052621">
    <property type="term" value="F:diguanylate cyclase activity"/>
    <property type="evidence" value="ECO:0007669"/>
    <property type="project" value="UniProtKB-EC"/>
</dbReference>
<dbReference type="EMBL" id="JAUEDK010000014">
    <property type="protein sequence ID" value="MDN0075151.1"/>
    <property type="molecule type" value="Genomic_DNA"/>
</dbReference>
<dbReference type="InterPro" id="IPR043128">
    <property type="entry name" value="Rev_trsase/Diguanyl_cyclase"/>
</dbReference>
<dbReference type="PANTHER" id="PTHR45138:SF9">
    <property type="entry name" value="DIGUANYLATE CYCLASE DGCM-RELATED"/>
    <property type="match status" value="1"/>
</dbReference>
<protein>
    <recommendedName>
        <fullName evidence="1">diguanylate cyclase</fullName>
        <ecNumber evidence="1">2.7.7.65</ecNumber>
    </recommendedName>
</protein>
<dbReference type="PROSITE" id="PS50887">
    <property type="entry name" value="GGDEF"/>
    <property type="match status" value="1"/>
</dbReference>
<keyword evidence="6" id="KW-0808">Transferase</keyword>
<dbReference type="Pfam" id="PF13426">
    <property type="entry name" value="PAS_9"/>
    <property type="match status" value="2"/>
</dbReference>
<evidence type="ECO:0000259" key="5">
    <source>
        <dbReference type="PROSITE" id="PS50887"/>
    </source>
</evidence>
<feature type="domain" description="PAS" evidence="3">
    <location>
        <begin position="141"/>
        <end position="185"/>
    </location>
</feature>
<dbReference type="CDD" id="cd01949">
    <property type="entry name" value="GGDEF"/>
    <property type="match status" value="1"/>
</dbReference>
<dbReference type="InterPro" id="IPR000160">
    <property type="entry name" value="GGDEF_dom"/>
</dbReference>
<dbReference type="Pfam" id="PF00990">
    <property type="entry name" value="GGDEF"/>
    <property type="match status" value="1"/>
</dbReference>
<dbReference type="InterPro" id="IPR000700">
    <property type="entry name" value="PAS-assoc_C"/>
</dbReference>
<dbReference type="InterPro" id="IPR050469">
    <property type="entry name" value="Diguanylate_Cyclase"/>
</dbReference>
<organism evidence="6 7">
    <name type="scientific">Crenobacter oryzisoli</name>
    <dbReference type="NCBI Taxonomy" id="3056844"/>
    <lineage>
        <taxon>Bacteria</taxon>
        <taxon>Pseudomonadati</taxon>
        <taxon>Pseudomonadota</taxon>
        <taxon>Betaproteobacteria</taxon>
        <taxon>Neisseriales</taxon>
        <taxon>Neisseriaceae</taxon>
        <taxon>Crenobacter</taxon>
    </lineage>
</organism>
<feature type="domain" description="PAC" evidence="4">
    <location>
        <begin position="213"/>
        <end position="265"/>
    </location>
</feature>
<dbReference type="PROSITE" id="PS50112">
    <property type="entry name" value="PAS"/>
    <property type="match status" value="1"/>
</dbReference>
<comment type="catalytic activity">
    <reaction evidence="2">
        <text>2 GTP = 3',3'-c-di-GMP + 2 diphosphate</text>
        <dbReference type="Rhea" id="RHEA:24898"/>
        <dbReference type="ChEBI" id="CHEBI:33019"/>
        <dbReference type="ChEBI" id="CHEBI:37565"/>
        <dbReference type="ChEBI" id="CHEBI:58805"/>
        <dbReference type="EC" id="2.7.7.65"/>
    </reaction>
</comment>
<feature type="domain" description="GGDEF" evidence="5">
    <location>
        <begin position="297"/>
        <end position="424"/>
    </location>
</feature>
<keyword evidence="6" id="KW-0548">Nucleotidyltransferase</keyword>
<sequence>MTLTPPRAALPIPMDLFEILNALCTPVWIVLPEAQEILLANRAAIELTGDLTVEEMRHGSLSAHTHEELTAYTPLILSREQVIEIWTVKRGGNRVPLSCRLSSLRIGGQPDAILVEGVISGELKAPVRSREEPSLTQNGNESHFYEMLFRTNSAPMLLIDPASEGRIVDANEAATRFYGYSRAEFSQKHTWEINAIGREILPVMLEIAKLPGGHKPLSFVHRLADGSLRDVQTYAGPVEHDGKRLMLCVIHDITEQKRLKTELERAALRDPLTGLWNRRHLLLLLEQARVQKQLYDIDYSLILLDADLFKVINDQYGHFVGDEVLVTLAKAFEARVRETDSICRWGGEEFVILLPHTRLENAVYLAECLRKTVEKIQVPHLPKVTVSIGVAQHQDDETTESLIMRVDGALYQAKALGRNRVVSA</sequence>
<dbReference type="CDD" id="cd00130">
    <property type="entry name" value="PAS"/>
    <property type="match status" value="2"/>
</dbReference>